<dbReference type="InterPro" id="IPR029033">
    <property type="entry name" value="His_PPase_superfam"/>
</dbReference>
<accession>A0A6A6E4B6</accession>
<gene>
    <name evidence="1" type="ORF">K469DRAFT_726442</name>
</gene>
<dbReference type="Proteomes" id="UP000800200">
    <property type="component" value="Unassembled WGS sequence"/>
</dbReference>
<dbReference type="GO" id="GO:0005737">
    <property type="term" value="C:cytoplasm"/>
    <property type="evidence" value="ECO:0007669"/>
    <property type="project" value="TreeGrafter"/>
</dbReference>
<dbReference type="InterPro" id="IPR013078">
    <property type="entry name" value="His_Pase_superF_clade-1"/>
</dbReference>
<protein>
    <submittedName>
        <fullName evidence="1">Phosphoglycerate mutase-like protein</fullName>
    </submittedName>
</protein>
<keyword evidence="2" id="KW-1185">Reference proteome</keyword>
<dbReference type="GO" id="GO:0016791">
    <property type="term" value="F:phosphatase activity"/>
    <property type="evidence" value="ECO:0007669"/>
    <property type="project" value="TreeGrafter"/>
</dbReference>
<dbReference type="Gene3D" id="3.40.50.1240">
    <property type="entry name" value="Phosphoglycerate mutase-like"/>
    <property type="match status" value="1"/>
</dbReference>
<organism evidence="1 2">
    <name type="scientific">Zopfia rhizophila CBS 207.26</name>
    <dbReference type="NCBI Taxonomy" id="1314779"/>
    <lineage>
        <taxon>Eukaryota</taxon>
        <taxon>Fungi</taxon>
        <taxon>Dikarya</taxon>
        <taxon>Ascomycota</taxon>
        <taxon>Pezizomycotina</taxon>
        <taxon>Dothideomycetes</taxon>
        <taxon>Dothideomycetes incertae sedis</taxon>
        <taxon>Zopfiaceae</taxon>
        <taxon>Zopfia</taxon>
    </lineage>
</organism>
<dbReference type="InterPro" id="IPR050275">
    <property type="entry name" value="PGM_Phosphatase"/>
</dbReference>
<sequence length="305" mass="34086">MQEDPSLNLDPPDYTKVNMGLLNRTYDSDTSFDSGSRKTQWERFAHYVRNLNEGSNRNIQYKVLYLARHGESYHNVAQSYYGADCWDCYWSQQEGNGTISWSDAGLNLKGYEQSLAANKFWMDALKTTKIPLPATFYTSPLLRSLITVNLTFSTLPIWTSEPFIPMVKESLRGTIIACTCARRHSKSWIHKNFPNYAFETGFTEEDPLWTPGYSESPSAWTPRAKKLLDDIFSTDCSTFISFTGHGHGIAAILEAIGHPNPKFNLTIGQVIPALVKAEKVENSGCSTSISPPSAVKTCAPCVPSI</sequence>
<dbReference type="AlphaFoldDB" id="A0A6A6E4B6"/>
<reference evidence="1" key="1">
    <citation type="journal article" date="2020" name="Stud. Mycol.">
        <title>101 Dothideomycetes genomes: a test case for predicting lifestyles and emergence of pathogens.</title>
        <authorList>
            <person name="Haridas S."/>
            <person name="Albert R."/>
            <person name="Binder M."/>
            <person name="Bloem J."/>
            <person name="Labutti K."/>
            <person name="Salamov A."/>
            <person name="Andreopoulos B."/>
            <person name="Baker S."/>
            <person name="Barry K."/>
            <person name="Bills G."/>
            <person name="Bluhm B."/>
            <person name="Cannon C."/>
            <person name="Castanera R."/>
            <person name="Culley D."/>
            <person name="Daum C."/>
            <person name="Ezra D."/>
            <person name="Gonzalez J."/>
            <person name="Henrissat B."/>
            <person name="Kuo A."/>
            <person name="Liang C."/>
            <person name="Lipzen A."/>
            <person name="Lutzoni F."/>
            <person name="Magnuson J."/>
            <person name="Mondo S."/>
            <person name="Nolan M."/>
            <person name="Ohm R."/>
            <person name="Pangilinan J."/>
            <person name="Park H.-J."/>
            <person name="Ramirez L."/>
            <person name="Alfaro M."/>
            <person name="Sun H."/>
            <person name="Tritt A."/>
            <person name="Yoshinaga Y."/>
            <person name="Zwiers L.-H."/>
            <person name="Turgeon B."/>
            <person name="Goodwin S."/>
            <person name="Spatafora J."/>
            <person name="Crous P."/>
            <person name="Grigoriev I."/>
        </authorList>
    </citation>
    <scope>NUCLEOTIDE SEQUENCE</scope>
    <source>
        <strain evidence="1">CBS 207.26</strain>
    </source>
</reference>
<dbReference type="PANTHER" id="PTHR48100:SF1">
    <property type="entry name" value="HISTIDINE PHOSPHATASE FAMILY PROTEIN-RELATED"/>
    <property type="match status" value="1"/>
</dbReference>
<dbReference type="PANTHER" id="PTHR48100">
    <property type="entry name" value="BROAD-SPECIFICITY PHOSPHATASE YOR283W-RELATED"/>
    <property type="match status" value="1"/>
</dbReference>
<evidence type="ECO:0000313" key="2">
    <source>
        <dbReference type="Proteomes" id="UP000800200"/>
    </source>
</evidence>
<dbReference type="CDD" id="cd07067">
    <property type="entry name" value="HP_PGM_like"/>
    <property type="match status" value="1"/>
</dbReference>
<evidence type="ECO:0000313" key="1">
    <source>
        <dbReference type="EMBL" id="KAF2186003.1"/>
    </source>
</evidence>
<dbReference type="OrthoDB" id="496981at2759"/>
<name>A0A6A6E4B6_9PEZI</name>
<proteinExistence type="predicted"/>
<dbReference type="Pfam" id="PF00300">
    <property type="entry name" value="His_Phos_1"/>
    <property type="match status" value="1"/>
</dbReference>
<dbReference type="EMBL" id="ML994631">
    <property type="protein sequence ID" value="KAF2186003.1"/>
    <property type="molecule type" value="Genomic_DNA"/>
</dbReference>
<dbReference type="SUPFAM" id="SSF53254">
    <property type="entry name" value="Phosphoglycerate mutase-like"/>
    <property type="match status" value="1"/>
</dbReference>